<name>A0AAE0XL52_9PEZI</name>
<sequence length="92" mass="10482">MAHASYRQFGSLFFCCGSLFGGVWFGCAGVCCKGVEICILGKIYFGNLYQKTGIMDGFYAERQTGKERKRHGMRWDGMDLYVCRCFWGTLVF</sequence>
<proteinExistence type="predicted"/>
<evidence type="ECO:0000313" key="2">
    <source>
        <dbReference type="Proteomes" id="UP001270362"/>
    </source>
</evidence>
<dbReference type="Proteomes" id="UP001270362">
    <property type="component" value="Unassembled WGS sequence"/>
</dbReference>
<gene>
    <name evidence="1" type="ORF">B0T22DRAFT_104674</name>
</gene>
<dbReference type="EMBL" id="JAULSO010000001">
    <property type="protein sequence ID" value="KAK3695405.1"/>
    <property type="molecule type" value="Genomic_DNA"/>
</dbReference>
<evidence type="ECO:0000313" key="1">
    <source>
        <dbReference type="EMBL" id="KAK3695405.1"/>
    </source>
</evidence>
<organism evidence="1 2">
    <name type="scientific">Podospora appendiculata</name>
    <dbReference type="NCBI Taxonomy" id="314037"/>
    <lineage>
        <taxon>Eukaryota</taxon>
        <taxon>Fungi</taxon>
        <taxon>Dikarya</taxon>
        <taxon>Ascomycota</taxon>
        <taxon>Pezizomycotina</taxon>
        <taxon>Sordariomycetes</taxon>
        <taxon>Sordariomycetidae</taxon>
        <taxon>Sordariales</taxon>
        <taxon>Podosporaceae</taxon>
        <taxon>Podospora</taxon>
    </lineage>
</organism>
<dbReference type="PROSITE" id="PS51257">
    <property type="entry name" value="PROKAR_LIPOPROTEIN"/>
    <property type="match status" value="1"/>
</dbReference>
<keyword evidence="2" id="KW-1185">Reference proteome</keyword>
<accession>A0AAE0XL52</accession>
<comment type="caution">
    <text evidence="1">The sequence shown here is derived from an EMBL/GenBank/DDBJ whole genome shotgun (WGS) entry which is preliminary data.</text>
</comment>
<reference evidence="1" key="1">
    <citation type="journal article" date="2023" name="Mol. Phylogenet. Evol.">
        <title>Genome-scale phylogeny and comparative genomics of the fungal order Sordariales.</title>
        <authorList>
            <person name="Hensen N."/>
            <person name="Bonometti L."/>
            <person name="Westerberg I."/>
            <person name="Brannstrom I.O."/>
            <person name="Guillou S."/>
            <person name="Cros-Aarteil S."/>
            <person name="Calhoun S."/>
            <person name="Haridas S."/>
            <person name="Kuo A."/>
            <person name="Mondo S."/>
            <person name="Pangilinan J."/>
            <person name="Riley R."/>
            <person name="LaButti K."/>
            <person name="Andreopoulos B."/>
            <person name="Lipzen A."/>
            <person name="Chen C."/>
            <person name="Yan M."/>
            <person name="Daum C."/>
            <person name="Ng V."/>
            <person name="Clum A."/>
            <person name="Steindorff A."/>
            <person name="Ohm R.A."/>
            <person name="Martin F."/>
            <person name="Silar P."/>
            <person name="Natvig D.O."/>
            <person name="Lalanne C."/>
            <person name="Gautier V."/>
            <person name="Ament-Velasquez S.L."/>
            <person name="Kruys A."/>
            <person name="Hutchinson M.I."/>
            <person name="Powell A.J."/>
            <person name="Barry K."/>
            <person name="Miller A.N."/>
            <person name="Grigoriev I.V."/>
            <person name="Debuchy R."/>
            <person name="Gladieux P."/>
            <person name="Hiltunen Thoren M."/>
            <person name="Johannesson H."/>
        </authorList>
    </citation>
    <scope>NUCLEOTIDE SEQUENCE</scope>
    <source>
        <strain evidence="1">CBS 314.62</strain>
    </source>
</reference>
<reference evidence="1" key="2">
    <citation type="submission" date="2023-06" db="EMBL/GenBank/DDBJ databases">
        <authorList>
            <consortium name="Lawrence Berkeley National Laboratory"/>
            <person name="Haridas S."/>
            <person name="Hensen N."/>
            <person name="Bonometti L."/>
            <person name="Westerberg I."/>
            <person name="Brannstrom I.O."/>
            <person name="Guillou S."/>
            <person name="Cros-Aarteil S."/>
            <person name="Calhoun S."/>
            <person name="Kuo A."/>
            <person name="Mondo S."/>
            <person name="Pangilinan J."/>
            <person name="Riley R."/>
            <person name="Labutti K."/>
            <person name="Andreopoulos B."/>
            <person name="Lipzen A."/>
            <person name="Chen C."/>
            <person name="Yanf M."/>
            <person name="Daum C."/>
            <person name="Ng V."/>
            <person name="Clum A."/>
            <person name="Steindorff A."/>
            <person name="Ohm R."/>
            <person name="Martin F."/>
            <person name="Silar P."/>
            <person name="Natvig D."/>
            <person name="Lalanne C."/>
            <person name="Gautier V."/>
            <person name="Ament-Velasquez S.L."/>
            <person name="Kruys A."/>
            <person name="Hutchinson M.I."/>
            <person name="Powell A.J."/>
            <person name="Barry K."/>
            <person name="Miller A.N."/>
            <person name="Grigoriev I.V."/>
            <person name="Debuchy R."/>
            <person name="Gladieux P."/>
            <person name="Thoren M.H."/>
            <person name="Johannesson H."/>
        </authorList>
    </citation>
    <scope>NUCLEOTIDE SEQUENCE</scope>
    <source>
        <strain evidence="1">CBS 314.62</strain>
    </source>
</reference>
<protein>
    <submittedName>
        <fullName evidence="1">Uncharacterized protein</fullName>
    </submittedName>
</protein>
<dbReference type="AlphaFoldDB" id="A0AAE0XL52"/>